<comment type="caution">
    <text evidence="2">The sequence shown here is derived from an EMBL/GenBank/DDBJ whole genome shotgun (WGS) entry which is preliminary data.</text>
</comment>
<keyword evidence="3" id="KW-1185">Reference proteome</keyword>
<dbReference type="RefSeq" id="WP_070354660.1">
    <property type="nucleotide sequence ID" value="NZ_CP043474.1"/>
</dbReference>
<dbReference type="EMBL" id="MCHX01000047">
    <property type="protein sequence ID" value="OFJ52120.1"/>
    <property type="molecule type" value="Genomic_DNA"/>
</dbReference>
<dbReference type="Proteomes" id="UP000178953">
    <property type="component" value="Unassembled WGS sequence"/>
</dbReference>
<organism evidence="2 3">
    <name type="scientific">Mycolicibacterium grossiae</name>
    <dbReference type="NCBI Taxonomy" id="1552759"/>
    <lineage>
        <taxon>Bacteria</taxon>
        <taxon>Bacillati</taxon>
        <taxon>Actinomycetota</taxon>
        <taxon>Actinomycetes</taxon>
        <taxon>Mycobacteriales</taxon>
        <taxon>Mycobacteriaceae</taxon>
        <taxon>Mycolicibacterium</taxon>
    </lineage>
</organism>
<dbReference type="OrthoDB" id="8183309at2"/>
<dbReference type="InterPro" id="IPR023213">
    <property type="entry name" value="CAT-like_dom_sf"/>
</dbReference>
<feature type="region of interest" description="Disordered" evidence="1">
    <location>
        <begin position="201"/>
        <end position="222"/>
    </location>
</feature>
<sequence>MSEGHHTVSSDHVLDYVDQALFLGLRATGQAAAMQIVWIYEHPVDWERLRQFHQDFGYGLAGRLIEPSVLPFGRHRWVAALGPAAPLDVAAEPRPRAELSEWIDEFAQRPLDPEHGPGWRLGVLPMTDGSTAVSIVGSHCIGDGGAALLTIFEAVQGSRRDLGYPPPGSRTRREALRADLRQTVADVPELGRTLVRAGKFLHRKRKDAKQAPPAPPRRRVRDETPVVVPAVSVTVPLDEWDARAAELGGNSHSLLAGFAARLAVHQGRELAPDGTAGLIVPINDRTLTDTRANAVTLAYVRVDPTHVAKDLSDTRAAIKEALRVMREEEDEALALLALTPFVPKAAVRQSADLAFGFTAQPVSCSNVGDLPVEVACPDGTRAERVLLRGVDRHVTRRVLEEREGLLTVVSGRIDGQVTTTVVGYQPGAENTKAALRERIALVLDEFRLTGVLV</sequence>
<accession>A0A1E8Q279</accession>
<dbReference type="Gene3D" id="3.30.559.10">
    <property type="entry name" value="Chloramphenicol acetyltransferase-like domain"/>
    <property type="match status" value="1"/>
</dbReference>
<gene>
    <name evidence="2" type="ORF">BEL07_19165</name>
</gene>
<proteinExistence type="predicted"/>
<evidence type="ECO:0000313" key="3">
    <source>
        <dbReference type="Proteomes" id="UP000178953"/>
    </source>
</evidence>
<evidence type="ECO:0000256" key="1">
    <source>
        <dbReference type="SAM" id="MobiDB-lite"/>
    </source>
</evidence>
<evidence type="ECO:0000313" key="2">
    <source>
        <dbReference type="EMBL" id="OFJ52120.1"/>
    </source>
</evidence>
<dbReference type="SUPFAM" id="SSF52777">
    <property type="entry name" value="CoA-dependent acyltransferases"/>
    <property type="match status" value="1"/>
</dbReference>
<protein>
    <recommendedName>
        <fullName evidence="4">Diacylglycerol O-acyltransferase</fullName>
    </recommendedName>
</protein>
<reference evidence="2 3" key="1">
    <citation type="submission" date="2016-09" db="EMBL/GenBank/DDBJ databases">
        <title>genome sequence of Mycobacterium sp. 739 SCH.</title>
        <authorList>
            <person name="Greninger A.L."/>
            <person name="Qin X."/>
            <person name="Jerome K."/>
            <person name="Vora S."/>
            <person name="Quinn K."/>
        </authorList>
    </citation>
    <scope>NUCLEOTIDE SEQUENCE [LARGE SCALE GENOMIC DNA]</scope>
    <source>
        <strain evidence="2 3">SCH</strain>
    </source>
</reference>
<name>A0A1E8Q279_9MYCO</name>
<dbReference type="AlphaFoldDB" id="A0A1E8Q279"/>
<evidence type="ECO:0008006" key="4">
    <source>
        <dbReference type="Google" id="ProtNLM"/>
    </source>
</evidence>